<evidence type="ECO:0000256" key="7">
    <source>
        <dbReference type="ARBA" id="ARBA00023136"/>
    </source>
</evidence>
<dbReference type="OrthoDB" id="9798064at2"/>
<evidence type="ECO:0000256" key="6">
    <source>
        <dbReference type="ARBA" id="ARBA00022989"/>
    </source>
</evidence>
<accession>A0A1Q2D583</accession>
<keyword evidence="7" id="KW-0472">Membrane</keyword>
<evidence type="ECO:0000256" key="4">
    <source>
        <dbReference type="ARBA" id="ARBA00022475"/>
    </source>
</evidence>
<proteinExistence type="inferred from homology"/>
<keyword evidence="5" id="KW-0812">Transmembrane</keyword>
<dbReference type="EMBL" id="CP019609">
    <property type="protein sequence ID" value="AQP53367.1"/>
    <property type="molecule type" value="Genomic_DNA"/>
</dbReference>
<dbReference type="Pfam" id="PF03547">
    <property type="entry name" value="Mem_trans"/>
    <property type="match status" value="2"/>
</dbReference>
<keyword evidence="4" id="KW-1003">Cell membrane</keyword>
<evidence type="ECO:0000256" key="2">
    <source>
        <dbReference type="ARBA" id="ARBA00010145"/>
    </source>
</evidence>
<dbReference type="PANTHER" id="PTHR36838:SF3">
    <property type="entry name" value="TRANSPORTER AUXIN EFFLUX CARRIER EC FAMILY"/>
    <property type="match status" value="1"/>
</dbReference>
<dbReference type="GO" id="GO:0005886">
    <property type="term" value="C:plasma membrane"/>
    <property type="evidence" value="ECO:0007669"/>
    <property type="project" value="UniProtKB-SubCell"/>
</dbReference>
<evidence type="ECO:0000256" key="3">
    <source>
        <dbReference type="ARBA" id="ARBA00022448"/>
    </source>
</evidence>
<evidence type="ECO:0000256" key="1">
    <source>
        <dbReference type="ARBA" id="ARBA00004651"/>
    </source>
</evidence>
<keyword evidence="6" id="KW-1133">Transmembrane helix</keyword>
<comment type="subcellular location">
    <subcellularLocation>
        <location evidence="1">Cell membrane</location>
        <topology evidence="1">Multi-pass membrane protein</topology>
    </subcellularLocation>
</comment>
<dbReference type="Gene3D" id="1.20.1530.20">
    <property type="match status" value="1"/>
</dbReference>
<reference evidence="8 9" key="1">
    <citation type="journal article" date="2010" name="Int. J. Syst. Evol. Microbiol.">
        <title>Vagococcus penaei sp. nov., isolated from spoilage microbiota of cooked shrimp (Penaeus vannamei).</title>
        <authorList>
            <person name="Jaffres E."/>
            <person name="Prevost H."/>
            <person name="Rossero A."/>
            <person name="Joffraud J.J."/>
            <person name="Dousset X."/>
        </authorList>
    </citation>
    <scope>NUCLEOTIDE SEQUENCE [LARGE SCALE GENOMIC DNA]</scope>
    <source>
        <strain evidence="8 9">CD276</strain>
    </source>
</reference>
<dbReference type="GO" id="GO:0055085">
    <property type="term" value="P:transmembrane transport"/>
    <property type="evidence" value="ECO:0007669"/>
    <property type="project" value="InterPro"/>
</dbReference>
<sequence>MGEIVFSETIKLVFFMLIGVFMALKKKYSPTVNLFIGYLLTNIALPAAIINSFQVEKTHELSEMIRLTLIYSIFMLLTTLIFGYLVARLLGKTGVLKRLWINCLLFSNILFIGIPIVSRLYGEKGLIVLVIYNTLTSFFLFTVGIMIFSNSREFRLKSLYTTPAIIASFIGYLLFTCQITLPETITSFNVTLGGLTAPLAMIINGSLFAQSNLKQMLSNTDNLQFTLARVVGIPLFFIAILHFFVKDPIILGVLTLVTAMPTGSLNAILAEEYAGEGTKVSQYIALTTCVSMVTLPLIMSII</sequence>
<dbReference type="InterPro" id="IPR038770">
    <property type="entry name" value="Na+/solute_symporter_sf"/>
</dbReference>
<evidence type="ECO:0000256" key="5">
    <source>
        <dbReference type="ARBA" id="ARBA00022692"/>
    </source>
</evidence>
<keyword evidence="3" id="KW-0813">Transport</keyword>
<dbReference type="RefSeq" id="WP_077275459.1">
    <property type="nucleotide sequence ID" value="NZ_CP019609.1"/>
</dbReference>
<evidence type="ECO:0000313" key="9">
    <source>
        <dbReference type="Proteomes" id="UP000188246"/>
    </source>
</evidence>
<protein>
    <submittedName>
        <fullName evidence="8">Uncharacterized protein</fullName>
    </submittedName>
</protein>
<keyword evidence="9" id="KW-1185">Reference proteome</keyword>
<comment type="similarity">
    <text evidence="2">Belongs to the auxin efflux carrier (TC 2.A.69) family.</text>
</comment>
<gene>
    <name evidence="8" type="ORF">BW732_03370</name>
</gene>
<dbReference type="PANTHER" id="PTHR36838">
    <property type="entry name" value="AUXIN EFFLUX CARRIER FAMILY PROTEIN"/>
    <property type="match status" value="1"/>
</dbReference>
<dbReference type="InterPro" id="IPR004776">
    <property type="entry name" value="Mem_transp_PIN-like"/>
</dbReference>
<dbReference type="Proteomes" id="UP000188246">
    <property type="component" value="Chromosome"/>
</dbReference>
<name>A0A1Q2D583_9ENTE</name>
<dbReference type="KEGG" id="vpi:BW732_03370"/>
<evidence type="ECO:0000313" key="8">
    <source>
        <dbReference type="EMBL" id="AQP53367.1"/>
    </source>
</evidence>
<dbReference type="AlphaFoldDB" id="A0A1Q2D583"/>
<organism evidence="8 9">
    <name type="scientific">Vagococcus penaei</name>
    <dbReference type="NCBI Taxonomy" id="633807"/>
    <lineage>
        <taxon>Bacteria</taxon>
        <taxon>Bacillati</taxon>
        <taxon>Bacillota</taxon>
        <taxon>Bacilli</taxon>
        <taxon>Lactobacillales</taxon>
        <taxon>Enterococcaceae</taxon>
        <taxon>Vagococcus</taxon>
    </lineage>
</organism>
<dbReference type="STRING" id="633807.BW732_03370"/>